<evidence type="ECO:0000256" key="7">
    <source>
        <dbReference type="ARBA" id="ARBA00022801"/>
    </source>
</evidence>
<evidence type="ECO:0000313" key="11">
    <source>
        <dbReference type="EMBL" id="MFD0849293.1"/>
    </source>
</evidence>
<evidence type="ECO:0000259" key="10">
    <source>
        <dbReference type="SMART" id="SM00849"/>
    </source>
</evidence>
<feature type="domain" description="Metallo-beta-lactamase" evidence="10">
    <location>
        <begin position="13"/>
        <end position="176"/>
    </location>
</feature>
<evidence type="ECO:0000256" key="5">
    <source>
        <dbReference type="ARBA" id="ARBA00011917"/>
    </source>
</evidence>
<evidence type="ECO:0000256" key="8">
    <source>
        <dbReference type="ARBA" id="ARBA00022833"/>
    </source>
</evidence>
<keyword evidence="12" id="KW-1185">Reference proteome</keyword>
<dbReference type="PANTHER" id="PTHR11935">
    <property type="entry name" value="BETA LACTAMASE DOMAIN"/>
    <property type="match status" value="1"/>
</dbReference>
<dbReference type="EC" id="3.1.2.6" evidence="5"/>
<dbReference type="EMBL" id="JBHTIK010000008">
    <property type="protein sequence ID" value="MFD0849293.1"/>
    <property type="molecule type" value="Genomic_DNA"/>
</dbReference>
<evidence type="ECO:0000256" key="3">
    <source>
        <dbReference type="ARBA" id="ARBA00004963"/>
    </source>
</evidence>
<comment type="cofactor">
    <cofactor evidence="2">
        <name>Zn(2+)</name>
        <dbReference type="ChEBI" id="CHEBI:29105"/>
    </cofactor>
</comment>
<dbReference type="InterPro" id="IPR001279">
    <property type="entry name" value="Metallo-B-lactamas"/>
</dbReference>
<evidence type="ECO:0000256" key="9">
    <source>
        <dbReference type="ARBA" id="ARBA00031044"/>
    </source>
</evidence>
<comment type="caution">
    <text evidence="11">The sequence shown here is derived from an EMBL/GenBank/DDBJ whole genome shotgun (WGS) entry which is preliminary data.</text>
</comment>
<evidence type="ECO:0000256" key="6">
    <source>
        <dbReference type="ARBA" id="ARBA00022723"/>
    </source>
</evidence>
<gene>
    <name evidence="11" type="ORF">ACFQ00_13230</name>
</gene>
<name>A0ABW3C508_SPHXN</name>
<dbReference type="Gene3D" id="3.60.15.10">
    <property type="entry name" value="Ribonuclease Z/Hydroxyacylglutathione hydrolase-like"/>
    <property type="match status" value="1"/>
</dbReference>
<dbReference type="PANTHER" id="PTHR11935:SF94">
    <property type="entry name" value="TENZING NORGAY, ISOFORM C"/>
    <property type="match status" value="1"/>
</dbReference>
<accession>A0ABW3C508</accession>
<dbReference type="CDD" id="cd07723">
    <property type="entry name" value="hydroxyacylglutathione_hydrolase_MBL-fold"/>
    <property type="match status" value="1"/>
</dbReference>
<dbReference type="Proteomes" id="UP001597124">
    <property type="component" value="Unassembled WGS sequence"/>
</dbReference>
<dbReference type="RefSeq" id="WP_381491613.1">
    <property type="nucleotide sequence ID" value="NZ_JBHTIK010000008.1"/>
</dbReference>
<dbReference type="InterPro" id="IPR032282">
    <property type="entry name" value="HAGH_C"/>
</dbReference>
<dbReference type="SUPFAM" id="SSF56281">
    <property type="entry name" value="Metallo-hydrolase/oxidoreductase"/>
    <property type="match status" value="1"/>
</dbReference>
<reference evidence="12" key="1">
    <citation type="journal article" date="2019" name="Int. J. Syst. Evol. Microbiol.">
        <title>The Global Catalogue of Microorganisms (GCM) 10K type strain sequencing project: providing services to taxonomists for standard genome sequencing and annotation.</title>
        <authorList>
            <consortium name="The Broad Institute Genomics Platform"/>
            <consortium name="The Broad Institute Genome Sequencing Center for Infectious Disease"/>
            <person name="Wu L."/>
            <person name="Ma J."/>
        </authorList>
    </citation>
    <scope>NUCLEOTIDE SEQUENCE [LARGE SCALE GENOMIC DNA]</scope>
    <source>
        <strain evidence="12">CCUG 52537</strain>
    </source>
</reference>
<protein>
    <recommendedName>
        <fullName evidence="5">hydroxyacylglutathione hydrolase</fullName>
        <ecNumber evidence="5">3.1.2.6</ecNumber>
    </recommendedName>
    <alternativeName>
        <fullName evidence="9">Glyoxalase II</fullName>
    </alternativeName>
</protein>
<proteinExistence type="inferred from homology"/>
<evidence type="ECO:0000256" key="4">
    <source>
        <dbReference type="ARBA" id="ARBA00006759"/>
    </source>
</evidence>
<keyword evidence="6" id="KW-0479">Metal-binding</keyword>
<dbReference type="Pfam" id="PF16123">
    <property type="entry name" value="HAGH_C"/>
    <property type="match status" value="1"/>
</dbReference>
<keyword evidence="7 11" id="KW-0378">Hydrolase</keyword>
<dbReference type="SMART" id="SM00849">
    <property type="entry name" value="Lactamase_B"/>
    <property type="match status" value="1"/>
</dbReference>
<comment type="similarity">
    <text evidence="4">Belongs to the metallo-beta-lactamase superfamily. Glyoxalase II family.</text>
</comment>
<dbReference type="GO" id="GO:0016787">
    <property type="term" value="F:hydrolase activity"/>
    <property type="evidence" value="ECO:0007669"/>
    <property type="project" value="UniProtKB-KW"/>
</dbReference>
<dbReference type="Pfam" id="PF00753">
    <property type="entry name" value="Lactamase_B"/>
    <property type="match status" value="1"/>
</dbReference>
<evidence type="ECO:0000256" key="2">
    <source>
        <dbReference type="ARBA" id="ARBA00001947"/>
    </source>
</evidence>
<organism evidence="11 12">
    <name type="scientific">Sphingosinicella xenopeptidilytica</name>
    <dbReference type="NCBI Taxonomy" id="364098"/>
    <lineage>
        <taxon>Bacteria</taxon>
        <taxon>Pseudomonadati</taxon>
        <taxon>Pseudomonadota</taxon>
        <taxon>Alphaproteobacteria</taxon>
        <taxon>Sphingomonadales</taxon>
        <taxon>Sphingosinicellaceae</taxon>
        <taxon>Sphingosinicella</taxon>
    </lineage>
</organism>
<dbReference type="InterPro" id="IPR036866">
    <property type="entry name" value="RibonucZ/Hydroxyglut_hydro"/>
</dbReference>
<evidence type="ECO:0000256" key="1">
    <source>
        <dbReference type="ARBA" id="ARBA00001623"/>
    </source>
</evidence>
<sequence>MRVVPIPLRNAFDHINYLLVCSVKREAVAVDPYDVPRIVAEAEAQGVTITSIVNTHEHWDHAGKNAEMKARTGAAVMAPRAAAGTLEGLDRLLVDGDTISVGAESVTVRAVPGHTMASIALFGVEDDGTPFVVSGDTLFGAGVGNCGYGGHAPTLQETISGVFAPLADETRVYPGHDYLKRNLAFTLSIEPGNAAARALASLLESSDGSAPHFTTIGEERAINLFLRSGSPEVRANLELPAPTRDTDVFLAIRSRRDHW</sequence>
<comment type="catalytic activity">
    <reaction evidence="1">
        <text>an S-(2-hydroxyacyl)glutathione + H2O = a 2-hydroxy carboxylate + glutathione + H(+)</text>
        <dbReference type="Rhea" id="RHEA:21864"/>
        <dbReference type="ChEBI" id="CHEBI:15377"/>
        <dbReference type="ChEBI" id="CHEBI:15378"/>
        <dbReference type="ChEBI" id="CHEBI:57925"/>
        <dbReference type="ChEBI" id="CHEBI:58896"/>
        <dbReference type="ChEBI" id="CHEBI:71261"/>
        <dbReference type="EC" id="3.1.2.6"/>
    </reaction>
</comment>
<keyword evidence="8" id="KW-0862">Zinc</keyword>
<dbReference type="InterPro" id="IPR035680">
    <property type="entry name" value="Clx_II_MBL"/>
</dbReference>
<comment type="pathway">
    <text evidence="3">Secondary metabolite metabolism; methylglyoxal degradation; (R)-lactate from methylglyoxal: step 2/2.</text>
</comment>
<evidence type="ECO:0000313" key="12">
    <source>
        <dbReference type="Proteomes" id="UP001597124"/>
    </source>
</evidence>